<reference evidence="7 8" key="1">
    <citation type="submission" date="2017-08" db="EMBL/GenBank/DDBJ databases">
        <title>Complete Genome Sequence of Mesoplasma chauliocola.</title>
        <authorList>
            <person name="Knight T.F.Jr."/>
            <person name="Citino T."/>
        </authorList>
    </citation>
    <scope>NUCLEOTIDE SEQUENCE [LARGE SCALE GENOMIC DNA]</scope>
    <source>
        <strain evidence="7 8">CHPA-2</strain>
    </source>
</reference>
<keyword evidence="2 3" id="KW-0067">ATP-binding</keyword>
<dbReference type="InterPro" id="IPR000719">
    <property type="entry name" value="Prot_kinase_dom"/>
</dbReference>
<keyword evidence="7" id="KW-0723">Serine/threonine-protein kinase</keyword>
<dbReference type="EMBL" id="CP023173">
    <property type="protein sequence ID" value="ASZ08977.1"/>
    <property type="molecule type" value="Genomic_DNA"/>
</dbReference>
<dbReference type="AlphaFoldDB" id="A0A249SMZ9"/>
<keyword evidence="8" id="KW-1185">Reference proteome</keyword>
<dbReference type="GO" id="GO:0005737">
    <property type="term" value="C:cytoplasm"/>
    <property type="evidence" value="ECO:0007669"/>
    <property type="project" value="TreeGrafter"/>
</dbReference>
<dbReference type="KEGG" id="mchc:CK556_01225"/>
<dbReference type="Pfam" id="PF00069">
    <property type="entry name" value="Pkinase"/>
    <property type="match status" value="1"/>
</dbReference>
<dbReference type="Gene3D" id="1.10.510.10">
    <property type="entry name" value="Transferase(Phosphotransferase) domain 1"/>
    <property type="match status" value="1"/>
</dbReference>
<keyword evidence="5" id="KW-0472">Membrane</keyword>
<dbReference type="STRING" id="1336232.GCA_000518825_00092"/>
<proteinExistence type="predicted"/>
<dbReference type="InterPro" id="IPR053235">
    <property type="entry name" value="Ser_Thr_kinase"/>
</dbReference>
<dbReference type="PROSITE" id="PS50011">
    <property type="entry name" value="PROTEIN_KINASE_DOM"/>
    <property type="match status" value="1"/>
</dbReference>
<dbReference type="PROSITE" id="PS00107">
    <property type="entry name" value="PROTEIN_KINASE_ATP"/>
    <property type="match status" value="1"/>
</dbReference>
<keyword evidence="7" id="KW-0418">Kinase</keyword>
<dbReference type="CDD" id="cd14014">
    <property type="entry name" value="STKc_PknB_like"/>
    <property type="match status" value="1"/>
</dbReference>
<evidence type="ECO:0000256" key="2">
    <source>
        <dbReference type="ARBA" id="ARBA00022840"/>
    </source>
</evidence>
<feature type="binding site" evidence="3">
    <location>
        <position position="62"/>
    </location>
    <ligand>
        <name>ATP</name>
        <dbReference type="ChEBI" id="CHEBI:30616"/>
    </ligand>
</feature>
<dbReference type="PROSITE" id="PS00108">
    <property type="entry name" value="PROTEIN_KINASE_ST"/>
    <property type="match status" value="1"/>
</dbReference>
<evidence type="ECO:0000313" key="7">
    <source>
        <dbReference type="EMBL" id="ASZ08977.1"/>
    </source>
</evidence>
<dbReference type="InterPro" id="IPR017441">
    <property type="entry name" value="Protein_kinase_ATP_BS"/>
</dbReference>
<dbReference type="PANTHER" id="PTHR24361">
    <property type="entry name" value="MITOGEN-ACTIVATED KINASE KINASE KINASE"/>
    <property type="match status" value="1"/>
</dbReference>
<sequence>MSEINKKYSRITDVPKDAFANQRINNNYLLINEIGRGTFGLVYKAKDLSNPLSAKENFFAIKMMIVPNVKSENDKLREQEMRDEIKKYSTQIFNPRVVKIQDYLQWENYLLIVMEYVDGQSLQKMLWEKDGMLTFEEIIYYFSEIAYGLQGVHDMNMVHRDIKPGNILLTKERQIKITDFGISHVKGLVYDGGNIQKTKKPSSPGTPRYASPEEYIKSGSASDDKNSFQSDIYSLGVMLYEATTGSEIIKINNPKLFRPTEDADRKKREAFLLDQTLVAEFLAPSLLNPTINKDLELIIMKCLERNLANRYRTANEVAEDLKKVGRGEKVNIKKTKNEPYKTESIKKLENDNKKFEKFNKKFINKIVVPVIIGIFVIAILLLFVLLW</sequence>
<protein>
    <submittedName>
        <fullName evidence="7">Serine/threonine protein kinase</fullName>
    </submittedName>
</protein>
<dbReference type="Proteomes" id="UP000232229">
    <property type="component" value="Chromosome"/>
</dbReference>
<keyword evidence="5" id="KW-0812">Transmembrane</keyword>
<gene>
    <name evidence="7" type="ORF">CK556_01225</name>
</gene>
<accession>A0A249SMZ9</accession>
<dbReference type="GO" id="GO:0004674">
    <property type="term" value="F:protein serine/threonine kinase activity"/>
    <property type="evidence" value="ECO:0007669"/>
    <property type="project" value="UniProtKB-KW"/>
</dbReference>
<keyword evidence="5" id="KW-1133">Transmembrane helix</keyword>
<evidence type="ECO:0000256" key="1">
    <source>
        <dbReference type="ARBA" id="ARBA00022741"/>
    </source>
</evidence>
<keyword evidence="7" id="KW-0808">Transferase</keyword>
<evidence type="ECO:0000313" key="8">
    <source>
        <dbReference type="Proteomes" id="UP000232229"/>
    </source>
</evidence>
<dbReference type="SUPFAM" id="SSF56112">
    <property type="entry name" value="Protein kinase-like (PK-like)"/>
    <property type="match status" value="1"/>
</dbReference>
<dbReference type="RefSeq" id="WP_036246493.1">
    <property type="nucleotide sequence ID" value="NZ_CP023173.1"/>
</dbReference>
<keyword evidence="1 3" id="KW-0547">Nucleotide-binding</keyword>
<feature type="domain" description="Protein kinase" evidence="6">
    <location>
        <begin position="28"/>
        <end position="322"/>
    </location>
</feature>
<dbReference type="GO" id="GO:0005524">
    <property type="term" value="F:ATP binding"/>
    <property type="evidence" value="ECO:0007669"/>
    <property type="project" value="UniProtKB-UniRule"/>
</dbReference>
<evidence type="ECO:0000259" key="6">
    <source>
        <dbReference type="PROSITE" id="PS50011"/>
    </source>
</evidence>
<evidence type="ECO:0000256" key="4">
    <source>
        <dbReference type="SAM" id="MobiDB-lite"/>
    </source>
</evidence>
<dbReference type="SMART" id="SM00220">
    <property type="entry name" value="S_TKc"/>
    <property type="match status" value="1"/>
</dbReference>
<feature type="region of interest" description="Disordered" evidence="4">
    <location>
        <begin position="196"/>
        <end position="224"/>
    </location>
</feature>
<evidence type="ECO:0000256" key="3">
    <source>
        <dbReference type="PROSITE-ProRule" id="PRU10141"/>
    </source>
</evidence>
<feature type="transmembrane region" description="Helical" evidence="5">
    <location>
        <begin position="362"/>
        <end position="386"/>
    </location>
</feature>
<name>A0A249SMZ9_9MOLU</name>
<dbReference type="InterPro" id="IPR011009">
    <property type="entry name" value="Kinase-like_dom_sf"/>
</dbReference>
<evidence type="ECO:0000256" key="5">
    <source>
        <dbReference type="SAM" id="Phobius"/>
    </source>
</evidence>
<organism evidence="7 8">
    <name type="scientific">Mesoplasma chauliocola</name>
    <dbReference type="NCBI Taxonomy" id="216427"/>
    <lineage>
        <taxon>Bacteria</taxon>
        <taxon>Bacillati</taxon>
        <taxon>Mycoplasmatota</taxon>
        <taxon>Mollicutes</taxon>
        <taxon>Entomoplasmatales</taxon>
        <taxon>Entomoplasmataceae</taxon>
        <taxon>Mesoplasma</taxon>
    </lineage>
</organism>
<dbReference type="InterPro" id="IPR008271">
    <property type="entry name" value="Ser/Thr_kinase_AS"/>
</dbReference>